<evidence type="ECO:0000256" key="1">
    <source>
        <dbReference type="ARBA" id="ARBA00004173"/>
    </source>
</evidence>
<keyword evidence="9" id="KW-1185">Reference proteome</keyword>
<protein>
    <recommendedName>
        <fullName evidence="7">Enoyl-CoA hydratase domain-containing protein 3, mitochondrial</fullName>
    </recommendedName>
</protein>
<dbReference type="CDD" id="cd06558">
    <property type="entry name" value="crotonase-like"/>
    <property type="match status" value="1"/>
</dbReference>
<proteinExistence type="predicted"/>
<keyword evidence="5" id="KW-0496">Mitochondrion</keyword>
<dbReference type="PANTHER" id="PTHR43602:SF1">
    <property type="entry name" value="ENOYL-COA HYDRATASE DOMAIN-CONTAINING PROTEIN 3, MITOCHONDRIAL"/>
    <property type="match status" value="1"/>
</dbReference>
<evidence type="ECO:0000256" key="7">
    <source>
        <dbReference type="ARBA" id="ARBA00040545"/>
    </source>
</evidence>
<dbReference type="InterPro" id="IPR001753">
    <property type="entry name" value="Enoyl-CoA_hydra/iso"/>
</dbReference>
<dbReference type="SUPFAM" id="SSF52096">
    <property type="entry name" value="ClpP/crotonase"/>
    <property type="match status" value="1"/>
</dbReference>
<organism evidence="8 9">
    <name type="scientific">Aquatica leii</name>
    <dbReference type="NCBI Taxonomy" id="1421715"/>
    <lineage>
        <taxon>Eukaryota</taxon>
        <taxon>Metazoa</taxon>
        <taxon>Ecdysozoa</taxon>
        <taxon>Arthropoda</taxon>
        <taxon>Hexapoda</taxon>
        <taxon>Insecta</taxon>
        <taxon>Pterygota</taxon>
        <taxon>Neoptera</taxon>
        <taxon>Endopterygota</taxon>
        <taxon>Coleoptera</taxon>
        <taxon>Polyphaga</taxon>
        <taxon>Elateriformia</taxon>
        <taxon>Elateroidea</taxon>
        <taxon>Lampyridae</taxon>
        <taxon>Luciolinae</taxon>
        <taxon>Aquatica</taxon>
    </lineage>
</organism>
<evidence type="ECO:0000313" key="9">
    <source>
        <dbReference type="Proteomes" id="UP001353858"/>
    </source>
</evidence>
<dbReference type="PANTHER" id="PTHR43602">
    <property type="match status" value="1"/>
</dbReference>
<evidence type="ECO:0000256" key="2">
    <source>
        <dbReference type="ARBA" id="ARBA00022832"/>
    </source>
</evidence>
<gene>
    <name evidence="8" type="ORF">RN001_014081</name>
</gene>
<dbReference type="GO" id="GO:0006631">
    <property type="term" value="P:fatty acid metabolic process"/>
    <property type="evidence" value="ECO:0007669"/>
    <property type="project" value="UniProtKB-KW"/>
</dbReference>
<comment type="caution">
    <text evidence="8">The sequence shown here is derived from an EMBL/GenBank/DDBJ whole genome shotgun (WGS) entry which is preliminary data.</text>
</comment>
<comment type="function">
    <text evidence="6">May play a role in fatty acid biosynthesis and insulin sensitivity.</text>
</comment>
<accession>A0AAN7P3Q5</accession>
<dbReference type="AlphaFoldDB" id="A0AAN7P3Q5"/>
<keyword evidence="4" id="KW-0443">Lipid metabolism</keyword>
<dbReference type="Gene3D" id="3.90.226.10">
    <property type="entry name" value="2-enoyl-CoA Hydratase, Chain A, domain 1"/>
    <property type="match status" value="1"/>
</dbReference>
<dbReference type="Pfam" id="PF00378">
    <property type="entry name" value="ECH_1"/>
    <property type="match status" value="1"/>
</dbReference>
<dbReference type="Proteomes" id="UP001353858">
    <property type="component" value="Unassembled WGS sequence"/>
</dbReference>
<keyword evidence="3" id="KW-0809">Transit peptide</keyword>
<dbReference type="GO" id="GO:0016836">
    <property type="term" value="F:hydro-lyase activity"/>
    <property type="evidence" value="ECO:0007669"/>
    <property type="project" value="TreeGrafter"/>
</dbReference>
<sequence>MGTSSLFDVSFSSGIKTITMKDTRSRNALSLNMQKELYKYITADWDDKKLRAIVLQAEGPAFSSGHNLKEFNFDTNDKSLLEEVFKMATKLMLSITECPVPVIACVNGIAAAAGCQLAAQCDIVVASDKSLFSTPGVSVGVFCSSPGIPISRTIPRKLATYMLTTGLPITATEAKSAGLVSVVCPEDQLKGQVEKICAAITAKSRYVVTKGKRFYYRQIDMTMKEAYKIGELEMIERISESEGQEGLKSFIEKRKPNWKHSV</sequence>
<dbReference type="EMBL" id="JARPUR010000006">
    <property type="protein sequence ID" value="KAK4874721.1"/>
    <property type="molecule type" value="Genomic_DNA"/>
</dbReference>
<dbReference type="InterPro" id="IPR014748">
    <property type="entry name" value="Enoyl-CoA_hydra_C"/>
</dbReference>
<evidence type="ECO:0000256" key="5">
    <source>
        <dbReference type="ARBA" id="ARBA00023128"/>
    </source>
</evidence>
<dbReference type="InterPro" id="IPR029045">
    <property type="entry name" value="ClpP/crotonase-like_dom_sf"/>
</dbReference>
<evidence type="ECO:0000256" key="4">
    <source>
        <dbReference type="ARBA" id="ARBA00023098"/>
    </source>
</evidence>
<dbReference type="Gene3D" id="1.10.12.10">
    <property type="entry name" value="Lyase 2-enoyl-coa Hydratase, Chain A, domain 2"/>
    <property type="match status" value="1"/>
</dbReference>
<dbReference type="GO" id="GO:0005739">
    <property type="term" value="C:mitochondrion"/>
    <property type="evidence" value="ECO:0007669"/>
    <property type="project" value="UniProtKB-SubCell"/>
</dbReference>
<keyword evidence="2" id="KW-0276">Fatty acid metabolism</keyword>
<reference evidence="9" key="1">
    <citation type="submission" date="2023-01" db="EMBL/GenBank/DDBJ databases">
        <title>Key to firefly adult light organ development and bioluminescence: homeobox transcription factors regulate luciferase expression and transportation to peroxisome.</title>
        <authorList>
            <person name="Fu X."/>
        </authorList>
    </citation>
    <scope>NUCLEOTIDE SEQUENCE [LARGE SCALE GENOMIC DNA]</scope>
</reference>
<comment type="subcellular location">
    <subcellularLocation>
        <location evidence="1">Mitochondrion</location>
    </subcellularLocation>
</comment>
<dbReference type="InterPro" id="IPR052377">
    <property type="entry name" value="Mitochondrial_ECH-domain"/>
</dbReference>
<evidence type="ECO:0000256" key="6">
    <source>
        <dbReference type="ARBA" id="ARBA00037410"/>
    </source>
</evidence>
<evidence type="ECO:0000313" key="8">
    <source>
        <dbReference type="EMBL" id="KAK4874721.1"/>
    </source>
</evidence>
<evidence type="ECO:0000256" key="3">
    <source>
        <dbReference type="ARBA" id="ARBA00022946"/>
    </source>
</evidence>
<name>A0AAN7P3Q5_9COLE</name>